<comment type="subcellular location">
    <subcellularLocation>
        <location evidence="1">Cell membrane</location>
        <topology evidence="1">Peripheral membrane protein</topology>
        <orientation evidence="1">Cytoplasmic side</orientation>
    </subcellularLocation>
</comment>
<dbReference type="SMART" id="SM01234">
    <property type="entry name" value="Haemolytic"/>
    <property type="match status" value="1"/>
</dbReference>
<name>A0A0C1IWB4_9BACT</name>
<dbReference type="OrthoDB" id="9801753at2"/>
<dbReference type="Proteomes" id="UP000031408">
    <property type="component" value="Unassembled WGS sequence"/>
</dbReference>
<organism evidence="2 3">
    <name type="scientific">Flavihumibacter solisilvae</name>
    <dbReference type="NCBI Taxonomy" id="1349421"/>
    <lineage>
        <taxon>Bacteria</taxon>
        <taxon>Pseudomonadati</taxon>
        <taxon>Bacteroidota</taxon>
        <taxon>Chitinophagia</taxon>
        <taxon>Chitinophagales</taxon>
        <taxon>Chitinophagaceae</taxon>
        <taxon>Flavihumibacter</taxon>
    </lineage>
</organism>
<proteinExistence type="inferred from homology"/>
<dbReference type="STRING" id="1349421.OI18_09875"/>
<dbReference type="GO" id="GO:0005886">
    <property type="term" value="C:plasma membrane"/>
    <property type="evidence" value="ECO:0007669"/>
    <property type="project" value="UniProtKB-SubCell"/>
</dbReference>
<comment type="similarity">
    <text evidence="1">Belongs to the UPF0161 family.</text>
</comment>
<dbReference type="NCBIfam" id="TIGR00278">
    <property type="entry name" value="membrane protein insertion efficiency factor YidD"/>
    <property type="match status" value="1"/>
</dbReference>
<reference evidence="2 3" key="1">
    <citation type="submission" date="2014-11" db="EMBL/GenBank/DDBJ databases">
        <title>Genome sequence of Flavihumibacter solisilvae 3-3.</title>
        <authorList>
            <person name="Zhou G."/>
            <person name="Li M."/>
            <person name="Wang G."/>
        </authorList>
    </citation>
    <scope>NUCLEOTIDE SEQUENCE [LARGE SCALE GENOMIC DNA]</scope>
    <source>
        <strain evidence="2 3">3-3</strain>
    </source>
</reference>
<keyword evidence="1" id="KW-1003">Cell membrane</keyword>
<evidence type="ECO:0000313" key="3">
    <source>
        <dbReference type="Proteomes" id="UP000031408"/>
    </source>
</evidence>
<dbReference type="PANTHER" id="PTHR33383">
    <property type="entry name" value="MEMBRANE PROTEIN INSERTION EFFICIENCY FACTOR-RELATED"/>
    <property type="match status" value="1"/>
</dbReference>
<dbReference type="HAMAP" id="MF_00386">
    <property type="entry name" value="UPF0161_YidD"/>
    <property type="match status" value="1"/>
</dbReference>
<sequence>MNWLKTILISPFIALIRIYQWTISPLIGPKCRFTPSCSQYGLEALKKHGLFKGLWLTIRRISRCHPWGGSGHDPVP</sequence>
<dbReference type="AlphaFoldDB" id="A0A0C1IWB4"/>
<comment type="caution">
    <text evidence="2">The sequence shown here is derived from an EMBL/GenBank/DDBJ whole genome shotgun (WGS) entry which is preliminary data.</text>
</comment>
<keyword evidence="3" id="KW-1185">Reference proteome</keyword>
<accession>A0A0C1IWB4</accession>
<dbReference type="Pfam" id="PF01809">
    <property type="entry name" value="YidD"/>
    <property type="match status" value="1"/>
</dbReference>
<evidence type="ECO:0000313" key="2">
    <source>
        <dbReference type="EMBL" id="KIC94774.1"/>
    </source>
</evidence>
<gene>
    <name evidence="2" type="ORF">OI18_09875</name>
</gene>
<dbReference type="EMBL" id="JSVC01000010">
    <property type="protein sequence ID" value="KIC94774.1"/>
    <property type="molecule type" value="Genomic_DNA"/>
</dbReference>
<keyword evidence="1" id="KW-0472">Membrane</keyword>
<evidence type="ECO:0000256" key="1">
    <source>
        <dbReference type="HAMAP-Rule" id="MF_00386"/>
    </source>
</evidence>
<protein>
    <recommendedName>
        <fullName evidence="1">Putative membrane protein insertion efficiency factor</fullName>
    </recommendedName>
</protein>
<dbReference type="InterPro" id="IPR002696">
    <property type="entry name" value="Membr_insert_effic_factor_YidD"/>
</dbReference>
<comment type="function">
    <text evidence="1">Could be involved in insertion of integral membrane proteins into the membrane.</text>
</comment>
<dbReference type="PANTHER" id="PTHR33383:SF1">
    <property type="entry name" value="MEMBRANE PROTEIN INSERTION EFFICIENCY FACTOR-RELATED"/>
    <property type="match status" value="1"/>
</dbReference>
<dbReference type="RefSeq" id="WP_039139471.1">
    <property type="nucleotide sequence ID" value="NZ_JSVC01000010.1"/>
</dbReference>